<dbReference type="InParanoid" id="Q6ZEG6"/>
<keyword evidence="3" id="KW-0540">Nuclease</keyword>
<organism evidence="6 7">
    <name type="scientific">Synechocystis sp. (strain ATCC 27184 / PCC 6803 / Kazusa)</name>
    <dbReference type="NCBI Taxonomy" id="1111708"/>
    <lineage>
        <taxon>Bacteria</taxon>
        <taxon>Bacillati</taxon>
        <taxon>Cyanobacteriota</taxon>
        <taxon>Cyanophyceae</taxon>
        <taxon>Synechococcales</taxon>
        <taxon>Merismopediaceae</taxon>
        <taxon>Synechocystis</taxon>
    </lineage>
</organism>
<geneLocation type="plasmid" evidence="6 7">
    <name>pSYSA</name>
</geneLocation>
<dbReference type="PANTHER" id="PTHR34139">
    <property type="entry name" value="UPF0331 PROTEIN MJ0127"/>
    <property type="match status" value="1"/>
</dbReference>
<dbReference type="KEGG" id="syn:slr7032"/>
<protein>
    <submittedName>
        <fullName evidence="6">Slr7032 protein</fullName>
    </submittedName>
</protein>
<dbReference type="InterPro" id="IPR008201">
    <property type="entry name" value="HepT-like"/>
</dbReference>
<evidence type="ECO:0000256" key="1">
    <source>
        <dbReference type="ARBA" id="ARBA00022553"/>
    </source>
</evidence>
<reference evidence="6 7" key="1">
    <citation type="journal article" date="2003" name="DNA Res.">
        <title>Structural analysis of four large plasmids harboring in a unicellular cyanobacterium, Synechocystis sp. PCC 6803.</title>
        <authorList>
            <person name="Kaneko T."/>
            <person name="Nakamura Y."/>
            <person name="Sasamoto S."/>
            <person name="Watanabe A."/>
            <person name="Kohara M."/>
            <person name="Matsumoto M."/>
            <person name="Shimpo S."/>
            <person name="Yamada M."/>
            <person name="Tabata S."/>
        </authorList>
    </citation>
    <scope>NUCLEOTIDE SEQUENCE [LARGE SCALE GENOMIC DNA]</scope>
    <source>
        <strain evidence="7">ATCC 27184 / PCC 6803 / Kazusa</strain>
    </source>
</reference>
<dbReference type="Pfam" id="PF01934">
    <property type="entry name" value="HepT-like"/>
    <property type="match status" value="1"/>
</dbReference>
<dbReference type="Proteomes" id="UP000001425">
    <property type="component" value="Plasmid pSYSA"/>
</dbReference>
<keyword evidence="4" id="KW-0547">Nucleotide-binding</keyword>
<name>Q6ZEG6_SYNY3</name>
<dbReference type="AlphaFoldDB" id="Q6ZEG6"/>
<keyword evidence="5" id="KW-0378">Hydrolase</keyword>
<keyword evidence="2" id="KW-1277">Toxin-antitoxin system</keyword>
<keyword evidence="1" id="KW-0597">Phosphoprotein</keyword>
<dbReference type="InterPro" id="IPR051813">
    <property type="entry name" value="HepT_RNase_toxin"/>
</dbReference>
<evidence type="ECO:0000256" key="2">
    <source>
        <dbReference type="ARBA" id="ARBA00022649"/>
    </source>
</evidence>
<dbReference type="GO" id="GO:0016787">
    <property type="term" value="F:hydrolase activity"/>
    <property type="evidence" value="ECO:0007669"/>
    <property type="project" value="UniProtKB-KW"/>
</dbReference>
<keyword evidence="7" id="KW-1185">Reference proteome</keyword>
<evidence type="ECO:0000256" key="4">
    <source>
        <dbReference type="ARBA" id="ARBA00022741"/>
    </source>
</evidence>
<dbReference type="GO" id="GO:0110001">
    <property type="term" value="C:toxin-antitoxin complex"/>
    <property type="evidence" value="ECO:0007669"/>
    <property type="project" value="InterPro"/>
</dbReference>
<dbReference type="PANTHER" id="PTHR34139:SF1">
    <property type="entry name" value="RNASE MJ1380-RELATED"/>
    <property type="match status" value="1"/>
</dbReference>
<dbReference type="EnsemblBacteria" id="BAD01934">
    <property type="protein sequence ID" value="BAD01934"/>
    <property type="gene ID" value="BAD01934"/>
</dbReference>
<evidence type="ECO:0000313" key="6">
    <source>
        <dbReference type="EMBL" id="BAD01934.1"/>
    </source>
</evidence>
<dbReference type="EMBL" id="AP004311">
    <property type="protein sequence ID" value="BAD01934.1"/>
    <property type="molecule type" value="Genomic_DNA"/>
</dbReference>
<evidence type="ECO:0000313" key="7">
    <source>
        <dbReference type="Proteomes" id="UP000001425"/>
    </source>
</evidence>
<gene>
    <name evidence="6" type="ordered locus">slr7032</name>
</gene>
<dbReference type="GO" id="GO:0004540">
    <property type="term" value="F:RNA nuclease activity"/>
    <property type="evidence" value="ECO:0007669"/>
    <property type="project" value="InterPro"/>
</dbReference>
<proteinExistence type="predicted"/>
<sequence length="105" mass="12157">MNRDLASILDALIFARRIVTFTTNMTEENFFTDIKTQDAVMRNIAVLGEALRRISPEFRQTYSKIPYNQGNYLKLQDELFTGETIKSLGRNFLEFEANKSQETVP</sequence>
<dbReference type="GO" id="GO:0000166">
    <property type="term" value="F:nucleotide binding"/>
    <property type="evidence" value="ECO:0007669"/>
    <property type="project" value="UniProtKB-KW"/>
</dbReference>
<evidence type="ECO:0000256" key="3">
    <source>
        <dbReference type="ARBA" id="ARBA00022722"/>
    </source>
</evidence>
<evidence type="ECO:0000256" key="5">
    <source>
        <dbReference type="ARBA" id="ARBA00022801"/>
    </source>
</evidence>
<accession>Q6ZEG6</accession>
<keyword evidence="6" id="KW-0614">Plasmid</keyword>